<evidence type="ECO:0000313" key="4">
    <source>
        <dbReference type="Proteomes" id="UP000095495"/>
    </source>
</evidence>
<evidence type="ECO:0000313" key="3">
    <source>
        <dbReference type="EMBL" id="MTR81573.1"/>
    </source>
</evidence>
<dbReference type="InterPro" id="IPR041110">
    <property type="entry name" value="PBECR2"/>
</dbReference>
<gene>
    <name evidence="2" type="ORF">ERS852420_02686</name>
    <name evidence="3" type="ORF">GMD30_07585</name>
</gene>
<organism evidence="2 4">
    <name type="scientific">Roseburia faecis</name>
    <dbReference type="NCBI Taxonomy" id="301302"/>
    <lineage>
        <taxon>Bacteria</taxon>
        <taxon>Bacillati</taxon>
        <taxon>Bacillota</taxon>
        <taxon>Clostridia</taxon>
        <taxon>Lachnospirales</taxon>
        <taxon>Lachnospiraceae</taxon>
        <taxon>Roseburia</taxon>
    </lineage>
</organism>
<dbReference type="EMBL" id="CYXV01000012">
    <property type="protein sequence ID" value="CUN09707.1"/>
    <property type="molecule type" value="Genomic_DNA"/>
</dbReference>
<accession>A0A173U5X7</accession>
<evidence type="ECO:0000313" key="2">
    <source>
        <dbReference type="EMBL" id="CUN09707.1"/>
    </source>
</evidence>
<sequence length="145" mass="17061">MKYNQVRIGDGVIANEKNVVIHSLGTLDWNIYDCISNNHIADEVIITEEQMMHIRERHPEAYIDTMHYVREILDDPDYIFRDKHPNTGLVVKKIQNDEKSSLLALKIITSDDNKDYKNSVITSWKITEKRLNNYLRNKDVIYKKA</sequence>
<dbReference type="EMBL" id="WNAL01000013">
    <property type="protein sequence ID" value="MTR81573.1"/>
    <property type="molecule type" value="Genomic_DNA"/>
</dbReference>
<dbReference type="AlphaFoldDB" id="A0A173U5X7"/>
<reference evidence="3 5" key="2">
    <citation type="journal article" date="2019" name="Nat. Med.">
        <title>A library of human gut bacterial isolates paired with longitudinal multiomics data enables mechanistic microbiome research.</title>
        <authorList>
            <person name="Poyet M."/>
            <person name="Groussin M."/>
            <person name="Gibbons S.M."/>
            <person name="Avila-Pacheco J."/>
            <person name="Jiang X."/>
            <person name="Kearney S.M."/>
            <person name="Perrotta A.R."/>
            <person name="Berdy B."/>
            <person name="Zhao S."/>
            <person name="Lieberman T.D."/>
            <person name="Swanson P.K."/>
            <person name="Smith M."/>
            <person name="Roesemann S."/>
            <person name="Alexander J.E."/>
            <person name="Rich S.A."/>
            <person name="Livny J."/>
            <person name="Vlamakis H."/>
            <person name="Clish C."/>
            <person name="Bullock K."/>
            <person name="Deik A."/>
            <person name="Scott J."/>
            <person name="Pierce K.A."/>
            <person name="Xavier R.J."/>
            <person name="Alm E.J."/>
        </authorList>
    </citation>
    <scope>NUCLEOTIDE SEQUENCE [LARGE SCALE GENOMIC DNA]</scope>
    <source>
        <strain evidence="3 5">BIOML-A1</strain>
    </source>
</reference>
<dbReference type="Proteomes" id="UP000095495">
    <property type="component" value="Unassembled WGS sequence"/>
</dbReference>
<dbReference type="Pfam" id="PF18810">
    <property type="entry name" value="PBECR2"/>
    <property type="match status" value="1"/>
</dbReference>
<reference evidence="2 4" key="1">
    <citation type="submission" date="2015-09" db="EMBL/GenBank/DDBJ databases">
        <authorList>
            <consortium name="Pathogen Informatics"/>
        </authorList>
    </citation>
    <scope>NUCLEOTIDE SEQUENCE [LARGE SCALE GENOMIC DNA]</scope>
    <source>
        <strain evidence="2 4">2789STDY5608863</strain>
    </source>
</reference>
<name>A0A173U5X7_9FIRM</name>
<dbReference type="Proteomes" id="UP000446657">
    <property type="component" value="Unassembled WGS sequence"/>
</dbReference>
<proteinExistence type="predicted"/>
<evidence type="ECO:0000259" key="1">
    <source>
        <dbReference type="Pfam" id="PF18810"/>
    </source>
</evidence>
<protein>
    <recommendedName>
        <fullName evidence="1">Phage-Barnase-EndoU-ColicinE5/D-RelE like nuclease 2 domain-containing protein</fullName>
    </recommendedName>
</protein>
<feature type="domain" description="Phage-Barnase-EndoU-ColicinE5/D-RelE like nuclease 2" evidence="1">
    <location>
        <begin position="42"/>
        <end position="142"/>
    </location>
</feature>
<evidence type="ECO:0000313" key="5">
    <source>
        <dbReference type="Proteomes" id="UP000446657"/>
    </source>
</evidence>
<dbReference type="RefSeq" id="WP_055263524.1">
    <property type="nucleotide sequence ID" value="NZ_CYXV01000012.1"/>
</dbReference>